<name>A0AAJ7EI95_PAPXU</name>
<feature type="signal peptide" evidence="1">
    <location>
        <begin position="1"/>
        <end position="15"/>
    </location>
</feature>
<dbReference type="KEGG" id="pxu:106125658"/>
<proteinExistence type="predicted"/>
<evidence type="ECO:0000256" key="1">
    <source>
        <dbReference type="SAM" id="SignalP"/>
    </source>
</evidence>
<accession>A0AAJ7EI95</accession>
<reference evidence="2" key="1">
    <citation type="submission" date="2025-08" db="UniProtKB">
        <authorList>
            <consortium name="RefSeq"/>
        </authorList>
    </citation>
    <scope>IDENTIFICATION</scope>
</reference>
<dbReference type="RefSeq" id="XP_013178393.1">
    <property type="nucleotide sequence ID" value="XM_013322939.1"/>
</dbReference>
<dbReference type="AlphaFoldDB" id="A0AAJ7EI95"/>
<sequence length="188" mass="21560">MKTLIVAAIISVATADITTSTINTIKDTNNSNTYIKNFTDNTIKVSILTTENPELVNTTESTNVLLSRKNGTITRQGIISEVQHNISKSIQYRSHQDSNENKNYIEQDEKKGLQIEFVTPNVHRNILKNIFEKILSYKNINLEKTYKNTHNNEREKIIKSYLLLISQKYKRKWIPNNIVSSTNVTVGF</sequence>
<gene>
    <name evidence="2" type="primary">LOC106125658</name>
</gene>
<dbReference type="GeneID" id="106125658"/>
<protein>
    <submittedName>
        <fullName evidence="2">Uncharacterized protein LOC106125658</fullName>
    </submittedName>
</protein>
<evidence type="ECO:0000313" key="2">
    <source>
        <dbReference type="RefSeq" id="XP_013178393.1"/>
    </source>
</evidence>
<organism evidence="2">
    <name type="scientific">Papilio xuthus</name>
    <name type="common">Asian swallowtail butterfly</name>
    <dbReference type="NCBI Taxonomy" id="66420"/>
    <lineage>
        <taxon>Eukaryota</taxon>
        <taxon>Metazoa</taxon>
        <taxon>Ecdysozoa</taxon>
        <taxon>Arthropoda</taxon>
        <taxon>Hexapoda</taxon>
        <taxon>Insecta</taxon>
        <taxon>Pterygota</taxon>
        <taxon>Neoptera</taxon>
        <taxon>Endopterygota</taxon>
        <taxon>Lepidoptera</taxon>
        <taxon>Glossata</taxon>
        <taxon>Ditrysia</taxon>
        <taxon>Papilionoidea</taxon>
        <taxon>Papilionidae</taxon>
        <taxon>Papilioninae</taxon>
        <taxon>Papilio</taxon>
    </lineage>
</organism>
<keyword evidence="1" id="KW-0732">Signal</keyword>
<dbReference type="Proteomes" id="UP000694872">
    <property type="component" value="Unplaced"/>
</dbReference>
<feature type="chain" id="PRO_5042609741" evidence="1">
    <location>
        <begin position="16"/>
        <end position="188"/>
    </location>
</feature>